<keyword evidence="2" id="KW-0472">Membrane</keyword>
<accession>A0A6J6F9U7</accession>
<feature type="compositionally biased region" description="Low complexity" evidence="1">
    <location>
        <begin position="84"/>
        <end position="103"/>
    </location>
</feature>
<gene>
    <name evidence="3" type="ORF">UFOPK1791_00154</name>
</gene>
<feature type="compositionally biased region" description="Polar residues" evidence="1">
    <location>
        <begin position="130"/>
        <end position="145"/>
    </location>
</feature>
<sequence length="254" mass="25984">MAAKKKAAKKSPAKKAAKRTAKKSSAKKSSAKKAVKRPAKKAAKKSVKKSAKKVAKKSAKRRSDAAKIVIPPVPSRSSTPTIVSTTPKAGTSSSAKAAPAAPAKKGSSRVTLLVLLGILILGLIVSNRNNSSDDAAPTPTESATISESPTPEASAEALAAHEAPLGFVAITNASGGVTLRWKTPAAAEGITGYNISVSYNAKDFTLVSTVPANQLNLDVAKAGDEGGTQFLIQTVYSDGQTVDGKKFSLAGKYA</sequence>
<reference evidence="3" key="1">
    <citation type="submission" date="2020-05" db="EMBL/GenBank/DDBJ databases">
        <authorList>
            <person name="Chiriac C."/>
            <person name="Salcher M."/>
            <person name="Ghai R."/>
            <person name="Kavagutti S V."/>
        </authorList>
    </citation>
    <scope>NUCLEOTIDE SEQUENCE</scope>
</reference>
<dbReference type="EMBL" id="CAEZUF010000006">
    <property type="protein sequence ID" value="CAB4584967.1"/>
    <property type="molecule type" value="Genomic_DNA"/>
</dbReference>
<dbReference type="InterPro" id="IPR013783">
    <property type="entry name" value="Ig-like_fold"/>
</dbReference>
<keyword evidence="2" id="KW-1133">Transmembrane helix</keyword>
<organism evidence="3">
    <name type="scientific">freshwater metagenome</name>
    <dbReference type="NCBI Taxonomy" id="449393"/>
    <lineage>
        <taxon>unclassified sequences</taxon>
        <taxon>metagenomes</taxon>
        <taxon>ecological metagenomes</taxon>
    </lineage>
</organism>
<protein>
    <submittedName>
        <fullName evidence="3">Unannotated protein</fullName>
    </submittedName>
</protein>
<keyword evidence="2" id="KW-0812">Transmembrane</keyword>
<evidence type="ECO:0000313" key="3">
    <source>
        <dbReference type="EMBL" id="CAB4584967.1"/>
    </source>
</evidence>
<feature type="region of interest" description="Disordered" evidence="1">
    <location>
        <begin position="1"/>
        <end position="103"/>
    </location>
</feature>
<feature type="region of interest" description="Disordered" evidence="1">
    <location>
        <begin position="130"/>
        <end position="154"/>
    </location>
</feature>
<dbReference type="Gene3D" id="2.60.40.10">
    <property type="entry name" value="Immunoglobulins"/>
    <property type="match status" value="1"/>
</dbReference>
<evidence type="ECO:0000256" key="1">
    <source>
        <dbReference type="SAM" id="MobiDB-lite"/>
    </source>
</evidence>
<name>A0A6J6F9U7_9ZZZZ</name>
<proteinExistence type="predicted"/>
<feature type="compositionally biased region" description="Basic residues" evidence="1">
    <location>
        <begin position="1"/>
        <end position="60"/>
    </location>
</feature>
<feature type="transmembrane region" description="Helical" evidence="2">
    <location>
        <begin position="110"/>
        <end position="126"/>
    </location>
</feature>
<evidence type="ECO:0000256" key="2">
    <source>
        <dbReference type="SAM" id="Phobius"/>
    </source>
</evidence>
<dbReference type="AlphaFoldDB" id="A0A6J6F9U7"/>